<evidence type="ECO:0000256" key="5">
    <source>
        <dbReference type="ARBA" id="ARBA00022679"/>
    </source>
</evidence>
<keyword evidence="15" id="KW-1185">Reference proteome</keyword>
<dbReference type="InterPro" id="IPR036968">
    <property type="entry name" value="Enolpyruvate_Tfrase_sf"/>
</dbReference>
<evidence type="ECO:0000259" key="13">
    <source>
        <dbReference type="Pfam" id="PF00275"/>
    </source>
</evidence>
<dbReference type="EMBL" id="JAQOUE010000001">
    <property type="protein sequence ID" value="MDT7043422.1"/>
    <property type="molecule type" value="Genomic_DNA"/>
</dbReference>
<feature type="domain" description="Enolpyruvate transferase" evidence="13">
    <location>
        <begin position="7"/>
        <end position="405"/>
    </location>
</feature>
<keyword evidence="4 12" id="KW-0132">Cell division</keyword>
<dbReference type="Proteomes" id="UP001250932">
    <property type="component" value="Unassembled WGS sequence"/>
</dbReference>
<organism evidence="14 15">
    <name type="scientific">Candidatus Nitronereus thalassa</name>
    <dbReference type="NCBI Taxonomy" id="3020898"/>
    <lineage>
        <taxon>Bacteria</taxon>
        <taxon>Pseudomonadati</taxon>
        <taxon>Nitrospirota</taxon>
        <taxon>Nitrospiria</taxon>
        <taxon>Nitrospirales</taxon>
        <taxon>Nitrospiraceae</taxon>
        <taxon>Candidatus Nitronereus</taxon>
    </lineage>
</organism>
<gene>
    <name evidence="12 14" type="primary">murA</name>
    <name evidence="14" type="ORF">PPG34_13760</name>
</gene>
<dbReference type="InterPro" id="IPR005750">
    <property type="entry name" value="UDP_GlcNAc_COvinyl_MurA"/>
</dbReference>
<keyword evidence="5 12" id="KW-0808">Transferase</keyword>
<comment type="caution">
    <text evidence="12">Lacks conserved residue(s) required for the propagation of feature annotation.</text>
</comment>
<evidence type="ECO:0000256" key="8">
    <source>
        <dbReference type="ARBA" id="ARBA00023306"/>
    </source>
</evidence>
<feature type="binding site" evidence="12">
    <location>
        <position position="304"/>
    </location>
    <ligand>
        <name>UDP-N-acetyl-alpha-D-glucosamine</name>
        <dbReference type="ChEBI" id="CHEBI:57705"/>
    </ligand>
</feature>
<feature type="binding site" evidence="12">
    <location>
        <position position="92"/>
    </location>
    <ligand>
        <name>UDP-N-acetyl-alpha-D-glucosamine</name>
        <dbReference type="ChEBI" id="CHEBI:57705"/>
    </ligand>
</feature>
<keyword evidence="7 12" id="KW-0573">Peptidoglycan synthesis</keyword>
<comment type="catalytic activity">
    <reaction evidence="11 12">
        <text>phosphoenolpyruvate + UDP-N-acetyl-alpha-D-glucosamine = UDP-N-acetyl-3-O-(1-carboxyvinyl)-alpha-D-glucosamine + phosphate</text>
        <dbReference type="Rhea" id="RHEA:18681"/>
        <dbReference type="ChEBI" id="CHEBI:43474"/>
        <dbReference type="ChEBI" id="CHEBI:57705"/>
        <dbReference type="ChEBI" id="CHEBI:58702"/>
        <dbReference type="ChEBI" id="CHEBI:68483"/>
        <dbReference type="EC" id="2.5.1.7"/>
    </reaction>
</comment>
<keyword evidence="9 12" id="KW-0961">Cell wall biogenesis/degradation</keyword>
<name>A0ABU3KB49_9BACT</name>
<dbReference type="PANTHER" id="PTHR43783:SF1">
    <property type="entry name" value="UDP-N-ACETYLGLUCOSAMINE 1-CARBOXYVINYLTRANSFERASE"/>
    <property type="match status" value="1"/>
</dbReference>
<proteinExistence type="inferred from homology"/>
<reference evidence="14 15" key="1">
    <citation type="journal article" date="2023" name="ISME J.">
        <title>Cultivation and genomic characterization of novel and ubiquitous marine nitrite-oxidizing bacteria from the Nitrospirales.</title>
        <authorList>
            <person name="Mueller A.J."/>
            <person name="Daebeler A."/>
            <person name="Herbold C.W."/>
            <person name="Kirkegaard R.H."/>
            <person name="Daims H."/>
        </authorList>
    </citation>
    <scope>NUCLEOTIDE SEQUENCE [LARGE SCALE GENOMIC DNA]</scope>
    <source>
        <strain evidence="14 15">EB</strain>
    </source>
</reference>
<dbReference type="SUPFAM" id="SSF55205">
    <property type="entry name" value="EPT/RTPC-like"/>
    <property type="match status" value="1"/>
</dbReference>
<dbReference type="NCBIfam" id="NF006873">
    <property type="entry name" value="PRK09369.1"/>
    <property type="match status" value="1"/>
</dbReference>
<dbReference type="RefSeq" id="WP_313833989.1">
    <property type="nucleotide sequence ID" value="NZ_JAQOUE010000001.1"/>
</dbReference>
<evidence type="ECO:0000256" key="11">
    <source>
        <dbReference type="ARBA" id="ARBA00047527"/>
    </source>
</evidence>
<dbReference type="EC" id="2.5.1.7" evidence="12"/>
<evidence type="ECO:0000256" key="7">
    <source>
        <dbReference type="ARBA" id="ARBA00022984"/>
    </source>
</evidence>
<keyword evidence="6 12" id="KW-0133">Cell shape</keyword>
<accession>A0ABU3KB49</accession>
<feature type="modified residue" description="2-(S-cysteinyl)pyruvic acid O-phosphothioketal" evidence="12">
    <location>
        <position position="116"/>
    </location>
</feature>
<sequence length="419" mass="44456">MTQITITGRRPLRGQVRAAGAKNAALPILASTLLGGGDCQVTNLPLVRDVATMNTLLGLLGATVKQDRNQVVINTDTVQSLEAPYDLVKTMRASVLVLGPLLARFGEAVVSLPGGCAIGQRPVNLHLDGLKKLGATIELEHGYIRAHASGLKGERIDLETPTVTGTENLMMAACLAKGTTIINNAAMEPEIEDLAKFLNRRGANVSGAGSSHIVIEGVTKLQETEYSVMPDRIETGTYLIAGMVTGGDVEVSDCIPGHLDLLTSKLRESGAEVLETPNSVRVKAPKRIQALDVQTFPYPGFPTDLQAQMMAMMCVADGTSVITENVFEGRFLHVSELQRMGASITVDGSRAVVKGVSQLTGAPVMASDLRASAGLILAGLAAEGDTHITRVYHLERGYERMEDKLQGLGALVKREPSSV</sequence>
<dbReference type="Gene3D" id="3.65.10.10">
    <property type="entry name" value="Enolpyruvate transferase domain"/>
    <property type="match status" value="2"/>
</dbReference>
<dbReference type="InterPro" id="IPR050068">
    <property type="entry name" value="MurA_subfamily"/>
</dbReference>
<evidence type="ECO:0000256" key="6">
    <source>
        <dbReference type="ARBA" id="ARBA00022960"/>
    </source>
</evidence>
<evidence type="ECO:0000313" key="14">
    <source>
        <dbReference type="EMBL" id="MDT7043422.1"/>
    </source>
</evidence>
<evidence type="ECO:0000256" key="12">
    <source>
        <dbReference type="HAMAP-Rule" id="MF_00111"/>
    </source>
</evidence>
<dbReference type="CDD" id="cd01555">
    <property type="entry name" value="UdpNAET"/>
    <property type="match status" value="1"/>
</dbReference>
<evidence type="ECO:0000313" key="15">
    <source>
        <dbReference type="Proteomes" id="UP001250932"/>
    </source>
</evidence>
<comment type="pathway">
    <text evidence="2 12">Cell wall biogenesis; peptidoglycan biosynthesis.</text>
</comment>
<dbReference type="InterPro" id="IPR013792">
    <property type="entry name" value="RNA3'P_cycl/enolpyr_Trfase_a/b"/>
</dbReference>
<evidence type="ECO:0000256" key="2">
    <source>
        <dbReference type="ARBA" id="ARBA00004752"/>
    </source>
</evidence>
<comment type="function">
    <text evidence="12">Cell wall formation. Adds enolpyruvyl to UDP-N-acetylglucosamine.</text>
</comment>
<dbReference type="InterPro" id="IPR001986">
    <property type="entry name" value="Enolpyruvate_Tfrase_dom"/>
</dbReference>
<keyword evidence="8 12" id="KW-0131">Cell cycle</keyword>
<evidence type="ECO:0000256" key="4">
    <source>
        <dbReference type="ARBA" id="ARBA00022618"/>
    </source>
</evidence>
<dbReference type="Pfam" id="PF00275">
    <property type="entry name" value="EPSP_synthase"/>
    <property type="match status" value="1"/>
</dbReference>
<dbReference type="HAMAP" id="MF_00111">
    <property type="entry name" value="MurA"/>
    <property type="match status" value="1"/>
</dbReference>
<evidence type="ECO:0000256" key="1">
    <source>
        <dbReference type="ARBA" id="ARBA00004496"/>
    </source>
</evidence>
<comment type="caution">
    <text evidence="14">The sequence shown here is derived from an EMBL/GenBank/DDBJ whole genome shotgun (WGS) entry which is preliminary data.</text>
</comment>
<feature type="active site" description="Proton donor" evidence="12">
    <location>
        <position position="116"/>
    </location>
</feature>
<comment type="subcellular location">
    <subcellularLocation>
        <location evidence="1 12">Cytoplasm</location>
    </subcellularLocation>
</comment>
<feature type="binding site" evidence="12">
    <location>
        <position position="326"/>
    </location>
    <ligand>
        <name>UDP-N-acetyl-alpha-D-glucosamine</name>
        <dbReference type="ChEBI" id="CHEBI:57705"/>
    </ligand>
</feature>
<feature type="binding site" evidence="12">
    <location>
        <begin position="22"/>
        <end position="23"/>
    </location>
    <ligand>
        <name>phosphoenolpyruvate</name>
        <dbReference type="ChEBI" id="CHEBI:58702"/>
    </ligand>
</feature>
<evidence type="ECO:0000256" key="9">
    <source>
        <dbReference type="ARBA" id="ARBA00023316"/>
    </source>
</evidence>
<evidence type="ECO:0000256" key="10">
    <source>
        <dbReference type="ARBA" id="ARBA00038367"/>
    </source>
</evidence>
<protein>
    <recommendedName>
        <fullName evidence="12">UDP-N-acetylglucosamine 1-carboxyvinyltransferase</fullName>
        <ecNumber evidence="12">2.5.1.7</ecNumber>
    </recommendedName>
    <alternativeName>
        <fullName evidence="12">Enoylpyruvate transferase</fullName>
    </alternativeName>
    <alternativeName>
        <fullName evidence="12">UDP-N-acetylglucosamine enolpyruvyl transferase</fullName>
        <shortName evidence="12">EPT</shortName>
    </alternativeName>
</protein>
<dbReference type="NCBIfam" id="TIGR01072">
    <property type="entry name" value="murA"/>
    <property type="match status" value="1"/>
</dbReference>
<dbReference type="GO" id="GO:0008760">
    <property type="term" value="F:UDP-N-acetylglucosamine 1-carboxyvinyltransferase activity"/>
    <property type="evidence" value="ECO:0007669"/>
    <property type="project" value="UniProtKB-EC"/>
</dbReference>
<comment type="similarity">
    <text evidence="10 12">Belongs to the EPSP synthase family. MurA subfamily.</text>
</comment>
<keyword evidence="3 12" id="KW-0963">Cytoplasm</keyword>
<dbReference type="PANTHER" id="PTHR43783">
    <property type="entry name" value="UDP-N-ACETYLGLUCOSAMINE 1-CARBOXYVINYLTRANSFERASE"/>
    <property type="match status" value="1"/>
</dbReference>
<keyword evidence="12" id="KW-0670">Pyruvate</keyword>
<evidence type="ECO:0000256" key="3">
    <source>
        <dbReference type="ARBA" id="ARBA00022490"/>
    </source>
</evidence>